<evidence type="ECO:0000313" key="4">
    <source>
        <dbReference type="Proteomes" id="UP000006727"/>
    </source>
</evidence>
<reference evidence="2 4" key="1">
    <citation type="journal article" date="2008" name="Science">
        <title>The Physcomitrella genome reveals evolutionary insights into the conquest of land by plants.</title>
        <authorList>
            <person name="Rensing S."/>
            <person name="Lang D."/>
            <person name="Zimmer A."/>
            <person name="Terry A."/>
            <person name="Salamov A."/>
            <person name="Shapiro H."/>
            <person name="Nishiyama T."/>
            <person name="Perroud P.-F."/>
            <person name="Lindquist E."/>
            <person name="Kamisugi Y."/>
            <person name="Tanahashi T."/>
            <person name="Sakakibara K."/>
            <person name="Fujita T."/>
            <person name="Oishi K."/>
            <person name="Shin-I T."/>
            <person name="Kuroki Y."/>
            <person name="Toyoda A."/>
            <person name="Suzuki Y."/>
            <person name="Hashimoto A."/>
            <person name="Yamaguchi K."/>
            <person name="Sugano A."/>
            <person name="Kohara Y."/>
            <person name="Fujiyama A."/>
            <person name="Anterola A."/>
            <person name="Aoki S."/>
            <person name="Ashton N."/>
            <person name="Barbazuk W.B."/>
            <person name="Barker E."/>
            <person name="Bennetzen J."/>
            <person name="Bezanilla M."/>
            <person name="Blankenship R."/>
            <person name="Cho S.H."/>
            <person name="Dutcher S."/>
            <person name="Estelle M."/>
            <person name="Fawcett J.A."/>
            <person name="Gundlach H."/>
            <person name="Hanada K."/>
            <person name="Heyl A."/>
            <person name="Hicks K.A."/>
            <person name="Hugh J."/>
            <person name="Lohr M."/>
            <person name="Mayer K."/>
            <person name="Melkozernov A."/>
            <person name="Murata T."/>
            <person name="Nelson D."/>
            <person name="Pils B."/>
            <person name="Prigge M."/>
            <person name="Reiss B."/>
            <person name="Renner T."/>
            <person name="Rombauts S."/>
            <person name="Rushton P."/>
            <person name="Sanderfoot A."/>
            <person name="Schween G."/>
            <person name="Shiu S.-H."/>
            <person name="Stueber K."/>
            <person name="Theodoulou F.L."/>
            <person name="Tu H."/>
            <person name="Van de Peer Y."/>
            <person name="Verrier P.J."/>
            <person name="Waters E."/>
            <person name="Wood A."/>
            <person name="Yang L."/>
            <person name="Cove D."/>
            <person name="Cuming A."/>
            <person name="Hasebe M."/>
            <person name="Lucas S."/>
            <person name="Mishler D.B."/>
            <person name="Reski R."/>
            <person name="Grigoriev I."/>
            <person name="Quatrano R.S."/>
            <person name="Boore J.L."/>
        </authorList>
    </citation>
    <scope>NUCLEOTIDE SEQUENCE [LARGE SCALE GENOMIC DNA]</scope>
    <source>
        <strain evidence="3 4">cv. Gransden 2004</strain>
    </source>
</reference>
<reference evidence="2 4" key="2">
    <citation type="journal article" date="2018" name="Plant J.">
        <title>The Physcomitrella patens chromosome-scale assembly reveals moss genome structure and evolution.</title>
        <authorList>
            <person name="Lang D."/>
            <person name="Ullrich K.K."/>
            <person name="Murat F."/>
            <person name="Fuchs J."/>
            <person name="Jenkins J."/>
            <person name="Haas F.B."/>
            <person name="Piednoel M."/>
            <person name="Gundlach H."/>
            <person name="Van Bel M."/>
            <person name="Meyberg R."/>
            <person name="Vives C."/>
            <person name="Morata J."/>
            <person name="Symeonidi A."/>
            <person name="Hiss M."/>
            <person name="Muchero W."/>
            <person name="Kamisugi Y."/>
            <person name="Saleh O."/>
            <person name="Blanc G."/>
            <person name="Decker E.L."/>
            <person name="van Gessel N."/>
            <person name="Grimwood J."/>
            <person name="Hayes R.D."/>
            <person name="Graham S.W."/>
            <person name="Gunter L.E."/>
            <person name="McDaniel S.F."/>
            <person name="Hoernstein S.N.W."/>
            <person name="Larsson A."/>
            <person name="Li F.W."/>
            <person name="Perroud P.F."/>
            <person name="Phillips J."/>
            <person name="Ranjan P."/>
            <person name="Rokshar D.S."/>
            <person name="Rothfels C.J."/>
            <person name="Schneider L."/>
            <person name="Shu S."/>
            <person name="Stevenson D.W."/>
            <person name="Thummler F."/>
            <person name="Tillich M."/>
            <person name="Villarreal Aguilar J.C."/>
            <person name="Widiez T."/>
            <person name="Wong G.K."/>
            <person name="Wymore A."/>
            <person name="Zhang Y."/>
            <person name="Zimmer A.D."/>
            <person name="Quatrano R.S."/>
            <person name="Mayer K.F.X."/>
            <person name="Goodstein D."/>
            <person name="Casacuberta J.M."/>
            <person name="Vandepoele K."/>
            <person name="Reski R."/>
            <person name="Cuming A.C."/>
            <person name="Tuskan G.A."/>
            <person name="Maumus F."/>
            <person name="Salse J."/>
            <person name="Schmutz J."/>
            <person name="Rensing S.A."/>
        </authorList>
    </citation>
    <scope>NUCLEOTIDE SEQUENCE [LARGE SCALE GENOMIC DNA]</scope>
    <source>
        <strain evidence="3 4">cv. Gransden 2004</strain>
    </source>
</reference>
<dbReference type="EMBL" id="ABEU02000019">
    <property type="protein sequence ID" value="PNR34240.1"/>
    <property type="molecule type" value="Genomic_DNA"/>
</dbReference>
<dbReference type="AlphaFoldDB" id="A0A2K1IY82"/>
<protein>
    <submittedName>
        <fullName evidence="2 3">Uncharacterized protein</fullName>
    </submittedName>
</protein>
<evidence type="ECO:0000313" key="3">
    <source>
        <dbReference type="EnsemblPlants" id="PAC:32939136.CDS.1"/>
    </source>
</evidence>
<feature type="coiled-coil region" evidence="1">
    <location>
        <begin position="43"/>
        <end position="70"/>
    </location>
</feature>
<accession>A0A2K1IY82</accession>
<keyword evidence="1" id="KW-0175">Coiled coil</keyword>
<evidence type="ECO:0000256" key="1">
    <source>
        <dbReference type="SAM" id="Coils"/>
    </source>
</evidence>
<name>A0A2K1IY82_PHYPA</name>
<dbReference type="EnsemblPlants" id="Pp3c19_12940V3.1">
    <property type="protein sequence ID" value="PAC:32939136.CDS.1"/>
    <property type="gene ID" value="Pp3c19_12940"/>
</dbReference>
<keyword evidence="4" id="KW-1185">Reference proteome</keyword>
<sequence length="78" mass="9298">MELQGEIQLKTEELKVFQDKRDMAIAVKRSQLEWQCDRITLMETELRKNLQELLKELQSLQEEWDRETSQLSPLGSSF</sequence>
<organism evidence="2">
    <name type="scientific">Physcomitrium patens</name>
    <name type="common">Spreading-leaved earth moss</name>
    <name type="synonym">Physcomitrella patens</name>
    <dbReference type="NCBI Taxonomy" id="3218"/>
    <lineage>
        <taxon>Eukaryota</taxon>
        <taxon>Viridiplantae</taxon>
        <taxon>Streptophyta</taxon>
        <taxon>Embryophyta</taxon>
        <taxon>Bryophyta</taxon>
        <taxon>Bryophytina</taxon>
        <taxon>Bryopsida</taxon>
        <taxon>Funariidae</taxon>
        <taxon>Funariales</taxon>
        <taxon>Funariaceae</taxon>
        <taxon>Physcomitrium</taxon>
    </lineage>
</organism>
<dbReference type="Gramene" id="Pp3c19_12940V3.1">
    <property type="protein sequence ID" value="PAC:32939136.CDS.1"/>
    <property type="gene ID" value="Pp3c19_12940"/>
</dbReference>
<proteinExistence type="predicted"/>
<dbReference type="Proteomes" id="UP000006727">
    <property type="component" value="Chromosome 19"/>
</dbReference>
<reference evidence="3" key="3">
    <citation type="submission" date="2020-12" db="UniProtKB">
        <authorList>
            <consortium name="EnsemblPlants"/>
        </authorList>
    </citation>
    <scope>IDENTIFICATION</scope>
</reference>
<evidence type="ECO:0000313" key="2">
    <source>
        <dbReference type="EMBL" id="PNR34240.1"/>
    </source>
</evidence>
<gene>
    <name evidence="2" type="ORF">PHYPA_024057</name>
</gene>